<dbReference type="InterPro" id="IPR001506">
    <property type="entry name" value="Peptidase_M12A"/>
</dbReference>
<keyword evidence="5" id="KW-1185">Reference proteome</keyword>
<protein>
    <submittedName>
        <fullName evidence="4">Astacin (Peptidase M12A)</fullName>
    </submittedName>
</protein>
<dbReference type="EMBL" id="JAHQIW010003236">
    <property type="protein sequence ID" value="KAJ1357769.1"/>
    <property type="molecule type" value="Genomic_DNA"/>
</dbReference>
<feature type="chain" id="PRO_5042122779" evidence="2">
    <location>
        <begin position="16"/>
        <end position="181"/>
    </location>
</feature>
<feature type="signal peptide" evidence="2">
    <location>
        <begin position="1"/>
        <end position="15"/>
    </location>
</feature>
<organism evidence="4 5">
    <name type="scientific">Parelaphostrongylus tenuis</name>
    <name type="common">Meningeal worm</name>
    <dbReference type="NCBI Taxonomy" id="148309"/>
    <lineage>
        <taxon>Eukaryota</taxon>
        <taxon>Metazoa</taxon>
        <taxon>Ecdysozoa</taxon>
        <taxon>Nematoda</taxon>
        <taxon>Chromadorea</taxon>
        <taxon>Rhabditida</taxon>
        <taxon>Rhabditina</taxon>
        <taxon>Rhabditomorpha</taxon>
        <taxon>Strongyloidea</taxon>
        <taxon>Metastrongylidae</taxon>
        <taxon>Parelaphostrongylus</taxon>
    </lineage>
</organism>
<feature type="domain" description="Peptidase M12A" evidence="3">
    <location>
        <begin position="132"/>
        <end position="181"/>
    </location>
</feature>
<evidence type="ECO:0000259" key="3">
    <source>
        <dbReference type="PROSITE" id="PS51864"/>
    </source>
</evidence>
<evidence type="ECO:0000256" key="1">
    <source>
        <dbReference type="PROSITE-ProRule" id="PRU01211"/>
    </source>
</evidence>
<evidence type="ECO:0000313" key="5">
    <source>
        <dbReference type="Proteomes" id="UP001196413"/>
    </source>
</evidence>
<evidence type="ECO:0000313" key="4">
    <source>
        <dbReference type="EMBL" id="KAJ1357769.1"/>
    </source>
</evidence>
<dbReference type="GO" id="GO:0006508">
    <property type="term" value="P:proteolysis"/>
    <property type="evidence" value="ECO:0007669"/>
    <property type="project" value="InterPro"/>
</dbReference>
<reference evidence="4" key="1">
    <citation type="submission" date="2021-06" db="EMBL/GenBank/DDBJ databases">
        <title>Parelaphostrongylus tenuis whole genome reference sequence.</title>
        <authorList>
            <person name="Garwood T.J."/>
            <person name="Larsen P.A."/>
            <person name="Fountain-Jones N.M."/>
            <person name="Garbe J.R."/>
            <person name="Macchietto M.G."/>
            <person name="Kania S.A."/>
            <person name="Gerhold R.W."/>
            <person name="Richards J.E."/>
            <person name="Wolf T.M."/>
        </authorList>
    </citation>
    <scope>NUCLEOTIDE SEQUENCE</scope>
    <source>
        <strain evidence="4">MNPRO001-30</strain>
        <tissue evidence="4">Meninges</tissue>
    </source>
</reference>
<accession>A0AAD5N1G5</accession>
<dbReference type="Proteomes" id="UP001196413">
    <property type="component" value="Unassembled WGS sequence"/>
</dbReference>
<dbReference type="PROSITE" id="PS51864">
    <property type="entry name" value="ASTACIN"/>
    <property type="match status" value="1"/>
</dbReference>
<name>A0AAD5N1G5_PARTN</name>
<dbReference type="GO" id="GO:0004222">
    <property type="term" value="F:metalloendopeptidase activity"/>
    <property type="evidence" value="ECO:0007669"/>
    <property type="project" value="InterPro"/>
</dbReference>
<keyword evidence="2" id="KW-0732">Signal</keyword>
<dbReference type="InterPro" id="IPR024079">
    <property type="entry name" value="MetalloPept_cat_dom_sf"/>
</dbReference>
<proteinExistence type="predicted"/>
<gene>
    <name evidence="4" type="primary">NAS-31_59</name>
    <name evidence="4" type="ORF">KIN20_015986</name>
</gene>
<comment type="caution">
    <text evidence="4">The sequence shown here is derived from an EMBL/GenBank/DDBJ whole genome shotgun (WGS) entry which is preliminary data.</text>
</comment>
<sequence>MIILLLACLPSFVISEKSLEGKLEEANQLLRNEPNADDTLEFLKKLHGMEKEIKDELTVSTKPNADMLEAIKKYAAIKKVHINSLGDAIEEVNRNRKIDSALFQGDIILTKEQADEILKGIKKNNNNRDKRQAYRDEKYPNFLWSKGVNYAFHNITPAARRVFKKAAAMWSWHTCIQFRTD</sequence>
<evidence type="ECO:0000256" key="2">
    <source>
        <dbReference type="SAM" id="SignalP"/>
    </source>
</evidence>
<dbReference type="AlphaFoldDB" id="A0AAD5N1G5"/>
<dbReference type="Gene3D" id="3.40.390.10">
    <property type="entry name" value="Collagenase (Catalytic Domain)"/>
    <property type="match status" value="1"/>
</dbReference>
<comment type="caution">
    <text evidence="1">Lacks conserved residue(s) required for the propagation of feature annotation.</text>
</comment>